<gene>
    <name evidence="1" type="ORF">VZ95_19895</name>
</gene>
<reference evidence="1 2" key="1">
    <citation type="submission" date="2015-03" db="EMBL/GenBank/DDBJ databases">
        <title>Draft genome sequence of Elstera litoralis.</title>
        <authorList>
            <person name="Rahalkar M.C."/>
            <person name="Dhakephalkar P.K."/>
            <person name="Pore S.D."/>
            <person name="Arora P."/>
            <person name="Kapse N.G."/>
            <person name="Pandit P.S."/>
        </authorList>
    </citation>
    <scope>NUCLEOTIDE SEQUENCE [LARGE SCALE GENOMIC DNA]</scope>
    <source>
        <strain evidence="1 2">Dia-1</strain>
    </source>
</reference>
<proteinExistence type="predicted"/>
<evidence type="ECO:0000313" key="2">
    <source>
        <dbReference type="Proteomes" id="UP000033774"/>
    </source>
</evidence>
<dbReference type="EMBL" id="LAJY01000807">
    <property type="protein sequence ID" value="KJV07607.1"/>
    <property type="molecule type" value="Genomic_DNA"/>
</dbReference>
<protein>
    <recommendedName>
        <fullName evidence="3">Helix-turn-helix domain-containing protein</fullName>
    </recommendedName>
</protein>
<dbReference type="SUPFAM" id="SSF46955">
    <property type="entry name" value="Putative DNA-binding domain"/>
    <property type="match status" value="1"/>
</dbReference>
<organism evidence="1 2">
    <name type="scientific">Elstera litoralis</name>
    <dbReference type="NCBI Taxonomy" id="552518"/>
    <lineage>
        <taxon>Bacteria</taxon>
        <taxon>Pseudomonadati</taxon>
        <taxon>Pseudomonadota</taxon>
        <taxon>Alphaproteobacteria</taxon>
        <taxon>Rhodospirillales</taxon>
        <taxon>Rhodospirillaceae</taxon>
        <taxon>Elstera</taxon>
    </lineage>
</organism>
<sequence length="79" mass="8960">MSKPISLSSNPPEFSGDKLIPETQLADRWGVSPRTLQAQRLRGSGCPFIVIGRNVRYRLSDVITFEEQNRLRSTSERGR</sequence>
<name>A0A0F3ILT4_9PROT</name>
<keyword evidence="2" id="KW-1185">Reference proteome</keyword>
<accession>A0A0F3ILT4</accession>
<comment type="caution">
    <text evidence="1">The sequence shown here is derived from an EMBL/GenBank/DDBJ whole genome shotgun (WGS) entry which is preliminary data.</text>
</comment>
<evidence type="ECO:0000313" key="1">
    <source>
        <dbReference type="EMBL" id="KJV07607.1"/>
    </source>
</evidence>
<dbReference type="InterPro" id="IPR036388">
    <property type="entry name" value="WH-like_DNA-bd_sf"/>
</dbReference>
<dbReference type="AlphaFoldDB" id="A0A0F3ILT4"/>
<evidence type="ECO:0008006" key="3">
    <source>
        <dbReference type="Google" id="ProtNLM"/>
    </source>
</evidence>
<dbReference type="Proteomes" id="UP000033774">
    <property type="component" value="Unassembled WGS sequence"/>
</dbReference>
<dbReference type="InterPro" id="IPR009061">
    <property type="entry name" value="DNA-bd_dom_put_sf"/>
</dbReference>
<dbReference type="Gene3D" id="1.10.10.10">
    <property type="entry name" value="Winged helix-like DNA-binding domain superfamily/Winged helix DNA-binding domain"/>
    <property type="match status" value="1"/>
</dbReference>